<keyword evidence="4" id="KW-1185">Reference proteome</keyword>
<evidence type="ECO:0000313" key="3">
    <source>
        <dbReference type="EMBL" id="MEL1241115.1"/>
    </source>
</evidence>
<gene>
    <name evidence="3" type="ORF">AAEO59_08655</name>
</gene>
<proteinExistence type="predicted"/>
<sequence>MTNFHQKATQTLADQQFISPEQATEINNYRNRDFFSLHNELKILLYLSVIMFTTGMGILIYQNIDTIGHTVILCLLLVVIAVSFYFCFKNFEGFKKTETTFSNPVFDYLVLAANLLSCIFIGYLQLQYNTFGTHFGLATLVPTLVSFFCAYYFDNKSSLSIAISGLTAYIGLSINPTAILNNKFYDNPDLSYSAIGLGILLILWTVYSEKSKLKEHFAFIFLTFALHLISIASIANLFENYWFVFELILGLSTIYFYFKSIDYKALSLYFFTHIYAYIGLNVVLFKIIDFLSSKIILEFYLMLAPIYFVGSILLFTKQIKNFNKKNN</sequence>
<comment type="caution">
    <text evidence="3">The sequence shown here is derived from an EMBL/GenBank/DDBJ whole genome shotgun (WGS) entry which is preliminary data.</text>
</comment>
<dbReference type="Proteomes" id="UP001398556">
    <property type="component" value="Unassembled WGS sequence"/>
</dbReference>
<feature type="transmembrane region" description="Helical" evidence="1">
    <location>
        <begin position="265"/>
        <end position="287"/>
    </location>
</feature>
<feature type="transmembrane region" description="Helical" evidence="1">
    <location>
        <begin position="67"/>
        <end position="88"/>
    </location>
</feature>
<name>A0ABU9HLV2_9FLAO</name>
<feature type="transmembrane region" description="Helical" evidence="1">
    <location>
        <begin position="241"/>
        <end position="258"/>
    </location>
</feature>
<feature type="domain" description="DUF2157" evidence="2">
    <location>
        <begin position="11"/>
        <end position="157"/>
    </location>
</feature>
<keyword evidence="1" id="KW-1133">Transmembrane helix</keyword>
<evidence type="ECO:0000256" key="1">
    <source>
        <dbReference type="SAM" id="Phobius"/>
    </source>
</evidence>
<feature type="transmembrane region" description="Helical" evidence="1">
    <location>
        <begin position="43"/>
        <end position="61"/>
    </location>
</feature>
<dbReference type="InterPro" id="IPR018677">
    <property type="entry name" value="DUF2157"/>
</dbReference>
<evidence type="ECO:0000313" key="4">
    <source>
        <dbReference type="Proteomes" id="UP001398556"/>
    </source>
</evidence>
<keyword evidence="1" id="KW-0472">Membrane</keyword>
<feature type="transmembrane region" description="Helical" evidence="1">
    <location>
        <begin position="108"/>
        <end position="126"/>
    </location>
</feature>
<dbReference type="EMBL" id="JBBYHU010000014">
    <property type="protein sequence ID" value="MEL1241115.1"/>
    <property type="molecule type" value="Genomic_DNA"/>
</dbReference>
<dbReference type="Pfam" id="PF09925">
    <property type="entry name" value="DUF2157"/>
    <property type="match status" value="1"/>
</dbReference>
<keyword evidence="1" id="KW-0812">Transmembrane</keyword>
<feature type="transmembrane region" description="Helical" evidence="1">
    <location>
        <begin position="132"/>
        <end position="152"/>
    </location>
</feature>
<organism evidence="3 4">
    <name type="scientific">Flavobacterium flavipallidum</name>
    <dbReference type="NCBI Taxonomy" id="3139140"/>
    <lineage>
        <taxon>Bacteria</taxon>
        <taxon>Pseudomonadati</taxon>
        <taxon>Bacteroidota</taxon>
        <taxon>Flavobacteriia</taxon>
        <taxon>Flavobacteriales</taxon>
        <taxon>Flavobacteriaceae</taxon>
        <taxon>Flavobacterium</taxon>
    </lineage>
</organism>
<evidence type="ECO:0000259" key="2">
    <source>
        <dbReference type="Pfam" id="PF09925"/>
    </source>
</evidence>
<feature type="transmembrane region" description="Helical" evidence="1">
    <location>
        <begin position="190"/>
        <end position="207"/>
    </location>
</feature>
<accession>A0ABU9HLV2</accession>
<reference evidence="3 4" key="1">
    <citation type="submission" date="2024-04" db="EMBL/GenBank/DDBJ databases">
        <title>Flavobacterium sp. DGU99 16S ribosomal RNA gene Genome sequencing and assembly.</title>
        <authorList>
            <person name="Park S."/>
        </authorList>
    </citation>
    <scope>NUCLEOTIDE SEQUENCE [LARGE SCALE GENOMIC DNA]</scope>
    <source>
        <strain evidence="3 4">DGU99</strain>
    </source>
</reference>
<feature type="transmembrane region" description="Helical" evidence="1">
    <location>
        <begin position="299"/>
        <end position="316"/>
    </location>
</feature>
<feature type="transmembrane region" description="Helical" evidence="1">
    <location>
        <begin position="216"/>
        <end position="235"/>
    </location>
</feature>
<feature type="transmembrane region" description="Helical" evidence="1">
    <location>
        <begin position="159"/>
        <end position="178"/>
    </location>
</feature>
<protein>
    <submittedName>
        <fullName evidence="3">DUF2157 domain-containing protein</fullName>
    </submittedName>
</protein>
<dbReference type="RefSeq" id="WP_341700339.1">
    <property type="nucleotide sequence ID" value="NZ_JBBYHU010000014.1"/>
</dbReference>